<dbReference type="Gene3D" id="3.90.1580.10">
    <property type="entry name" value="paralog of FGE (formylglycine-generating enzyme)"/>
    <property type="match status" value="1"/>
</dbReference>
<evidence type="ECO:0000313" key="3">
    <source>
        <dbReference type="Proteomes" id="UP000502657"/>
    </source>
</evidence>
<evidence type="ECO:0008006" key="4">
    <source>
        <dbReference type="Google" id="ProtNLM"/>
    </source>
</evidence>
<dbReference type="EMBL" id="CP038448">
    <property type="protein sequence ID" value="QJT40059.1"/>
    <property type="molecule type" value="Genomic_DNA"/>
</dbReference>
<dbReference type="RefSeq" id="WP_171269737.1">
    <property type="nucleotide sequence ID" value="NZ_CP038445.1"/>
</dbReference>
<reference evidence="2 3" key="1">
    <citation type="submission" date="2019-03" db="EMBL/GenBank/DDBJ databases">
        <title>Novel transposon Tn6433 accelerates the dissemination of tet(E) in Aeromonas from aerobic biofilm under oxytetracycline stress.</title>
        <authorList>
            <person name="Shi Y."/>
            <person name="Tian Z."/>
            <person name="Zhang Y."/>
            <person name="Zhang H."/>
            <person name="Yang M."/>
        </authorList>
    </citation>
    <scope>NUCLEOTIDE SEQUENCE [LARGE SCALE GENOMIC DNA]</scope>
    <source>
        <strain evidence="2 3">R50-22</strain>
    </source>
</reference>
<dbReference type="InterPro" id="IPR042095">
    <property type="entry name" value="SUMF_sf"/>
</dbReference>
<dbReference type="Proteomes" id="UP000502657">
    <property type="component" value="Chromosome"/>
</dbReference>
<evidence type="ECO:0000313" key="2">
    <source>
        <dbReference type="EMBL" id="QJT40059.1"/>
    </source>
</evidence>
<feature type="compositionally biased region" description="Polar residues" evidence="1">
    <location>
        <begin position="342"/>
        <end position="353"/>
    </location>
</feature>
<sequence>MAGLWQRTGNVTVTNGSKTVTGFGTKWKTGTLPIQKGHTFYGPDNFAYEVDTVVSDESLTLVEAYRGSTLANQAYRIDITRTSTISQFAADLASLVAKYRAWFDGMMTWLTGSGDVSILNPDTGANTTIPSWKKVASEGEGQTARAKVEADRAKTEADRAAAAANATAEAGTGSLMRVGGATILDAERYALERATGGSQTIIRDSAGNANAMFVLPRFSYADLGMTADMGTGDVTAFDFGSGSIKSEIFIGAYLASGSGAVSAPRQDPRASLDHTAARNACSAKGAGWHLMTAHEWAAIALWCMANGYEPIGNTNWGRSHAQTRMVGDRADNRAPGDAAGTGRTQTGSMGSEATHTRTLGGIADLVGNVWEWQDGLLLQDGRFKISAYNTQAEVDWAFVDAYLDASSLSGGSAILSSAITNRLGALGDNANAGNSASVDWRSMTKAGGYVSLQALRRLLVEPASVLPQGRIYMRNFGERLPFRGGGWYGGADAGLAALFLYSSRVYAGTDIGFRPAFA</sequence>
<evidence type="ECO:0000256" key="1">
    <source>
        <dbReference type="SAM" id="MobiDB-lite"/>
    </source>
</evidence>
<name>A0ABX6NWB8_AERME</name>
<dbReference type="InterPro" id="IPR016187">
    <property type="entry name" value="CTDL_fold"/>
</dbReference>
<organism evidence="2 3">
    <name type="scientific">Aeromonas media</name>
    <dbReference type="NCBI Taxonomy" id="651"/>
    <lineage>
        <taxon>Bacteria</taxon>
        <taxon>Pseudomonadati</taxon>
        <taxon>Pseudomonadota</taxon>
        <taxon>Gammaproteobacteria</taxon>
        <taxon>Aeromonadales</taxon>
        <taxon>Aeromonadaceae</taxon>
        <taxon>Aeromonas</taxon>
    </lineage>
</organism>
<feature type="region of interest" description="Disordered" evidence="1">
    <location>
        <begin position="329"/>
        <end position="353"/>
    </location>
</feature>
<dbReference type="SUPFAM" id="SSF56436">
    <property type="entry name" value="C-type lectin-like"/>
    <property type="match status" value="1"/>
</dbReference>
<accession>A0ABX6NWB8</accession>
<proteinExistence type="predicted"/>
<gene>
    <name evidence="2" type="ORF">E4188_17215</name>
</gene>
<keyword evidence="3" id="KW-1185">Reference proteome</keyword>
<protein>
    <recommendedName>
        <fullName evidence="4">Sulfatase-modifying factor enzyme domain-containing protein</fullName>
    </recommendedName>
</protein>